<dbReference type="EMBL" id="JBHEGD010000002">
    <property type="protein sequence ID" value="MFH6601817.1"/>
    <property type="molecule type" value="Genomic_DNA"/>
</dbReference>
<keyword evidence="1" id="KW-0732">Signal</keyword>
<evidence type="ECO:0000313" key="2">
    <source>
        <dbReference type="EMBL" id="MFH6601817.1"/>
    </source>
</evidence>
<gene>
    <name evidence="2" type="ORF">ACEVAQ_24260</name>
</gene>
<name>A0ABW7MJT3_9GAMM</name>
<evidence type="ECO:0000313" key="3">
    <source>
        <dbReference type="Proteomes" id="UP001609932"/>
    </source>
</evidence>
<evidence type="ECO:0000256" key="1">
    <source>
        <dbReference type="SAM" id="SignalP"/>
    </source>
</evidence>
<feature type="chain" id="PRO_5045773759" evidence="1">
    <location>
        <begin position="26"/>
        <end position="149"/>
    </location>
</feature>
<reference evidence="2 3" key="1">
    <citation type="submission" date="2024-09" db="EMBL/GenBank/DDBJ databases">
        <title>Elucidation of the Bokeelamides from Bacteria Associated with Moon Snail Egg Collars.</title>
        <authorList>
            <person name="Campbell R."/>
            <person name="Piedl K."/>
            <person name="Mevers E."/>
        </authorList>
    </citation>
    <scope>NUCLEOTIDE SEQUENCE [LARGE SCALE GENOMIC DNA]</scope>
    <source>
        <strain evidence="2 3">EM133</strain>
    </source>
</reference>
<feature type="signal peptide" evidence="1">
    <location>
        <begin position="1"/>
        <end position="25"/>
    </location>
</feature>
<keyword evidence="3" id="KW-1185">Reference proteome</keyword>
<sequence length="149" mass="16384">MTSIHPRLALALTLALLTPAGTLMATTEPENNVMSLSLPPGGCRLTIFPNGSGTIHYGAAPWTVRVDADTFDFEHVQSLLFHALKWRAEARSGIEPASVVFPGSNKENFIADTSLVHDLLEQGWAKRLPPQSPWHDEGHNWIERACAFE</sequence>
<dbReference type="RefSeq" id="WP_179552977.1">
    <property type="nucleotide sequence ID" value="NZ_JBHEGD010000002.1"/>
</dbReference>
<organism evidence="2 3">
    <name type="scientific">Ectopseudomonas khazarica</name>
    <dbReference type="NCBI Taxonomy" id="2502979"/>
    <lineage>
        <taxon>Bacteria</taxon>
        <taxon>Pseudomonadati</taxon>
        <taxon>Pseudomonadota</taxon>
        <taxon>Gammaproteobacteria</taxon>
        <taxon>Pseudomonadales</taxon>
        <taxon>Pseudomonadaceae</taxon>
        <taxon>Ectopseudomonas</taxon>
    </lineage>
</organism>
<accession>A0ABW7MJT3</accession>
<protein>
    <submittedName>
        <fullName evidence="2">Uncharacterized protein</fullName>
    </submittedName>
</protein>
<proteinExistence type="predicted"/>
<dbReference type="Proteomes" id="UP001609932">
    <property type="component" value="Unassembled WGS sequence"/>
</dbReference>
<comment type="caution">
    <text evidence="2">The sequence shown here is derived from an EMBL/GenBank/DDBJ whole genome shotgun (WGS) entry which is preliminary data.</text>
</comment>